<evidence type="ECO:0000256" key="2">
    <source>
        <dbReference type="ARBA" id="ARBA00022729"/>
    </source>
</evidence>
<feature type="compositionally biased region" description="Basic and acidic residues" evidence="6">
    <location>
        <begin position="1"/>
        <end position="17"/>
    </location>
</feature>
<dbReference type="PROSITE" id="PS50017">
    <property type="entry name" value="DEATH_DOMAIN"/>
    <property type="match status" value="2"/>
</dbReference>
<dbReference type="Pfam" id="PF00531">
    <property type="entry name" value="Death"/>
    <property type="match status" value="1"/>
</dbReference>
<evidence type="ECO:0000256" key="5">
    <source>
        <dbReference type="ARBA" id="ARBA00023180"/>
    </source>
</evidence>
<keyword evidence="9" id="KW-1185">Reference proteome</keyword>
<gene>
    <name evidence="8" type="ORF">PEVE_00019473</name>
</gene>
<evidence type="ECO:0000313" key="9">
    <source>
        <dbReference type="Proteomes" id="UP001159427"/>
    </source>
</evidence>
<feature type="domain" description="Death" evidence="7">
    <location>
        <begin position="674"/>
        <end position="741"/>
    </location>
</feature>
<dbReference type="Gene3D" id="1.10.533.10">
    <property type="entry name" value="Death Domain, Fas"/>
    <property type="match status" value="3"/>
</dbReference>
<dbReference type="CDD" id="cd01670">
    <property type="entry name" value="Death"/>
    <property type="match status" value="1"/>
</dbReference>
<dbReference type="InterPro" id="IPR052302">
    <property type="entry name" value="Neurotrophin_rcpt-DD"/>
</dbReference>
<keyword evidence="3" id="KW-0677">Repeat</keyword>
<dbReference type="SUPFAM" id="SSF47986">
    <property type="entry name" value="DEATH domain"/>
    <property type="match status" value="3"/>
</dbReference>
<evidence type="ECO:0000256" key="3">
    <source>
        <dbReference type="ARBA" id="ARBA00022737"/>
    </source>
</evidence>
<keyword evidence="2" id="KW-0732">Signal</keyword>
<dbReference type="PANTHER" id="PTHR46605">
    <property type="entry name" value="TUMOR NECROSIS FACTOR RECEPTOR"/>
    <property type="match status" value="1"/>
</dbReference>
<dbReference type="EMBL" id="CALNXI010002627">
    <property type="protein sequence ID" value="CAH3189527.1"/>
    <property type="molecule type" value="Genomic_DNA"/>
</dbReference>
<feature type="region of interest" description="Disordered" evidence="6">
    <location>
        <begin position="290"/>
        <end position="309"/>
    </location>
</feature>
<dbReference type="InterPro" id="IPR001368">
    <property type="entry name" value="TNFR/NGFR_Cys_rich_reg"/>
</dbReference>
<feature type="compositionally biased region" description="Polar residues" evidence="6">
    <location>
        <begin position="293"/>
        <end position="307"/>
    </location>
</feature>
<name>A0ABN8SCS9_9CNID</name>
<keyword evidence="4" id="KW-1015">Disulfide bond</keyword>
<evidence type="ECO:0000313" key="8">
    <source>
        <dbReference type="EMBL" id="CAH3189527.1"/>
    </source>
</evidence>
<keyword evidence="5" id="KW-0325">Glycoprotein</keyword>
<feature type="region of interest" description="Disordered" evidence="6">
    <location>
        <begin position="1"/>
        <end position="22"/>
    </location>
</feature>
<dbReference type="PANTHER" id="PTHR46605:SF2">
    <property type="entry name" value="TNFR-CYS DOMAIN-CONTAINING PROTEIN"/>
    <property type="match status" value="1"/>
</dbReference>
<feature type="domain" description="Death" evidence="7">
    <location>
        <begin position="578"/>
        <end position="641"/>
    </location>
</feature>
<evidence type="ECO:0000256" key="4">
    <source>
        <dbReference type="ARBA" id="ARBA00023157"/>
    </source>
</evidence>
<evidence type="ECO:0000256" key="6">
    <source>
        <dbReference type="SAM" id="MobiDB-lite"/>
    </source>
</evidence>
<comment type="caution">
    <text evidence="8">The sequence shown here is derived from an EMBL/GenBank/DDBJ whole genome shotgun (WGS) entry which is preliminary data.</text>
</comment>
<evidence type="ECO:0000256" key="1">
    <source>
        <dbReference type="ARBA" id="ARBA00022703"/>
    </source>
</evidence>
<dbReference type="CDD" id="cd00185">
    <property type="entry name" value="TNFRSF"/>
    <property type="match status" value="1"/>
</dbReference>
<proteinExistence type="predicted"/>
<reference evidence="8 9" key="1">
    <citation type="submission" date="2022-05" db="EMBL/GenBank/DDBJ databases">
        <authorList>
            <consortium name="Genoscope - CEA"/>
            <person name="William W."/>
        </authorList>
    </citation>
    <scope>NUCLEOTIDE SEQUENCE [LARGE SCALE GENOMIC DNA]</scope>
</reference>
<dbReference type="Proteomes" id="UP001159427">
    <property type="component" value="Unassembled WGS sequence"/>
</dbReference>
<accession>A0ABN8SCS9</accession>
<evidence type="ECO:0000259" key="7">
    <source>
        <dbReference type="PROSITE" id="PS50017"/>
    </source>
</evidence>
<organism evidence="8 9">
    <name type="scientific">Porites evermanni</name>
    <dbReference type="NCBI Taxonomy" id="104178"/>
    <lineage>
        <taxon>Eukaryota</taxon>
        <taxon>Metazoa</taxon>
        <taxon>Cnidaria</taxon>
        <taxon>Anthozoa</taxon>
        <taxon>Hexacorallia</taxon>
        <taxon>Scleractinia</taxon>
        <taxon>Fungiina</taxon>
        <taxon>Poritidae</taxon>
        <taxon>Porites</taxon>
    </lineage>
</organism>
<dbReference type="PROSITE" id="PS00652">
    <property type="entry name" value="TNFR_NGFR_1"/>
    <property type="match status" value="1"/>
</dbReference>
<sequence>MKFDKLNDLSDSDKGETPRPQNLLNFSRDKVVSILMTHSCRLHELFGTKREFLNIRLSGEGVSIQRRLGVNCAAYLLCGGEQLTDDIRQRVAKHEQLMKILNVCVVLIWSCCILKAGSRQPTCPQLTHFTIFYPSNPDAKETCRICPKCPPGYGLPVQCGSRVSNFTSTDCEQCIENKTYSEKNDISECKSCNDCTGRNVLQMCSKLNNSKCGTCLPEYYLDSQVDDCKKCSFCCKDALEHEHLRQCKALGMPRHMQCEDTDKNRKCEIQASLLSSTTTTTNRPLVTVLPTSKPAQTSGSGVTTTGIPSEGTEVKSIRKSVAAPGDSSLNRHEIMYGLVGVLSVLVLGAIMCAVKLKTGNGSRNRHRIGRIYNSIGQGEAQEMIELRQPAENIRNVYEHCNFYANGQSSNNQSTESSAASSTELITPVGVSSVTTFDANSLNIQVSRIPEDLLLTSVLTDVNVKDDVARGLDPVGPLGTSNWIHLAEVLQIPDEIIIWCQHNPHCSPSKHMLEFKEAVDPDFSVQQLKDGLHAISRNDLVKKLKECKLPDTAPLRDLREHHPKTFKFICMHLDLKHYWQELGEKINIPDKKLQRIGTSSTCAKTVLEIIEKRNPKLTVLEMKLVLKDMSRKDVCDALDKYLPPEACHTIKTVCENPYCLEEVATLLEKEAPGVENWQHFAWRYDVPREICESLKPKETPSPTRALMEHIVQDKPDMTVKTFMKALMKIQRTDVVNALLTRLSW</sequence>
<keyword evidence="1" id="KW-0053">Apoptosis</keyword>
<dbReference type="InterPro" id="IPR011029">
    <property type="entry name" value="DEATH-like_dom_sf"/>
</dbReference>
<dbReference type="InterPro" id="IPR000488">
    <property type="entry name" value="Death_dom"/>
</dbReference>
<protein>
    <recommendedName>
        <fullName evidence="7">Death domain-containing protein</fullName>
    </recommendedName>
</protein>
<dbReference type="Gene3D" id="2.10.50.10">
    <property type="entry name" value="Tumor Necrosis Factor Receptor, subunit A, domain 2"/>
    <property type="match status" value="1"/>
</dbReference>